<evidence type="ECO:0000256" key="1">
    <source>
        <dbReference type="ARBA" id="ARBA00022598"/>
    </source>
</evidence>
<dbReference type="EMBL" id="BX572600">
    <property type="protein sequence ID" value="CAE27702.1"/>
    <property type="molecule type" value="Genomic_DNA"/>
</dbReference>
<dbReference type="HOGENOM" id="CLU_178493_0_0_5"/>
<proteinExistence type="predicted"/>
<gene>
    <name evidence="7" type="ordered locus">RPA2261</name>
</gene>
<dbReference type="GO" id="GO:0005829">
    <property type="term" value="C:cytosol"/>
    <property type="evidence" value="ECO:0007669"/>
    <property type="project" value="TreeGrafter"/>
</dbReference>
<dbReference type="Gene3D" id="3.30.300.10">
    <property type="match status" value="1"/>
</dbReference>
<keyword evidence="1" id="KW-0436">Ligase</keyword>
<dbReference type="STRING" id="258594.RPA2261"/>
<dbReference type="PANTHER" id="PTHR11922">
    <property type="entry name" value="GMP SYNTHASE-RELATED"/>
    <property type="match status" value="1"/>
</dbReference>
<keyword evidence="2" id="KW-0547">Nucleotide-binding</keyword>
<sequence length="79" mass="8643">MLAVLLPVRAIGVMGDGRTYDYVVGLRVVTSTNGMTADFYPFDIFLLGANAMRNLNEVKDVNRLVSDIISKPPGKIGWV</sequence>
<dbReference type="SUPFAM" id="SSF54810">
    <property type="entry name" value="GMP synthetase C-terminal dimerisation domain"/>
    <property type="match status" value="1"/>
</dbReference>
<feature type="domain" description="GMP synthase C-terminal" evidence="6">
    <location>
        <begin position="2"/>
        <end position="78"/>
    </location>
</feature>
<keyword evidence="3" id="KW-0332">GMP biosynthesis</keyword>
<keyword evidence="5" id="KW-0067">ATP-binding</keyword>
<accession>Q6N7J6</accession>
<name>Q6N7J6_RHOPA</name>
<dbReference type="PANTHER" id="PTHR11922:SF2">
    <property type="entry name" value="GMP SYNTHASE [GLUTAMINE-HYDROLYZING]"/>
    <property type="match status" value="1"/>
</dbReference>
<protein>
    <submittedName>
        <fullName evidence="7">GMP synthetase: N-terminal</fullName>
    </submittedName>
</protein>
<dbReference type="GO" id="GO:0005524">
    <property type="term" value="F:ATP binding"/>
    <property type="evidence" value="ECO:0007669"/>
    <property type="project" value="UniProtKB-KW"/>
</dbReference>
<evidence type="ECO:0000259" key="6">
    <source>
        <dbReference type="Pfam" id="PF00958"/>
    </source>
</evidence>
<dbReference type="Pfam" id="PF00958">
    <property type="entry name" value="GMP_synt_C"/>
    <property type="match status" value="1"/>
</dbReference>
<keyword evidence="4" id="KW-0658">Purine biosynthesis</keyword>
<evidence type="ECO:0000256" key="2">
    <source>
        <dbReference type="ARBA" id="ARBA00022741"/>
    </source>
</evidence>
<organism evidence="7">
    <name type="scientific">Rhodopseudomonas palustris (strain ATCC BAA-98 / CGA009)</name>
    <dbReference type="NCBI Taxonomy" id="258594"/>
    <lineage>
        <taxon>Bacteria</taxon>
        <taxon>Pseudomonadati</taxon>
        <taxon>Pseudomonadota</taxon>
        <taxon>Alphaproteobacteria</taxon>
        <taxon>Hyphomicrobiales</taxon>
        <taxon>Nitrobacteraceae</taxon>
        <taxon>Rhodopseudomonas</taxon>
    </lineage>
</organism>
<dbReference type="eggNOG" id="COG0519">
    <property type="taxonomic scope" value="Bacteria"/>
</dbReference>
<evidence type="ECO:0000313" key="7">
    <source>
        <dbReference type="EMBL" id="CAE27702.1"/>
    </source>
</evidence>
<reference evidence="7" key="1">
    <citation type="journal article" date="2004" name="Nat. Biotechnol.">
        <title>Complete genome sequence of the metabolically versatile photosynthetic bacterium Rhodopseudomonas palustris.</title>
        <authorList>
            <person name="Larimer F.W."/>
            <person name="Chain P."/>
            <person name="Hauser L."/>
            <person name="Lamerdin J."/>
            <person name="Malfatti S."/>
            <person name="Do L."/>
            <person name="Land M.L."/>
            <person name="Pelletier D.A."/>
            <person name="Beatty J.T."/>
            <person name="Lang A.S."/>
            <person name="Tabita F.R."/>
            <person name="Gibson J.L."/>
            <person name="Hanson T.E."/>
            <person name="Bobst C."/>
            <person name="Torres J.L."/>
            <person name="Peres C."/>
            <person name="Harrison F.H."/>
            <person name="Gibson J."/>
            <person name="Harwood C.S."/>
        </authorList>
    </citation>
    <scope>NUCLEOTIDE SEQUENCE [LARGE SCALE GENOMIC DNA]</scope>
    <source>
        <strain evidence="7">CGA009</strain>
    </source>
</reference>
<evidence type="ECO:0000256" key="4">
    <source>
        <dbReference type="ARBA" id="ARBA00022755"/>
    </source>
</evidence>
<evidence type="ECO:0000256" key="3">
    <source>
        <dbReference type="ARBA" id="ARBA00022749"/>
    </source>
</evidence>
<dbReference type="AlphaFoldDB" id="Q6N7J6"/>
<dbReference type="GO" id="GO:0003921">
    <property type="term" value="F:GMP synthase activity"/>
    <property type="evidence" value="ECO:0007669"/>
    <property type="project" value="TreeGrafter"/>
</dbReference>
<dbReference type="InterPro" id="IPR001674">
    <property type="entry name" value="GMP_synth_C"/>
</dbReference>
<evidence type="ECO:0000256" key="5">
    <source>
        <dbReference type="ARBA" id="ARBA00022840"/>
    </source>
</evidence>